<evidence type="ECO:0000313" key="8">
    <source>
        <dbReference type="EMBL" id="MBD8513646.1"/>
    </source>
</evidence>
<keyword evidence="2" id="KW-0479">Metal-binding</keyword>
<dbReference type="SUPFAM" id="SSF53732">
    <property type="entry name" value="Aconitase iron-sulfur domain"/>
    <property type="match status" value="1"/>
</dbReference>
<sequence length="656" mass="71049">MLPMKPNVLFLTKDPKQIERQLAGEKLDLETIGELRDDISTDEITPIPALSYYNSVLGEHPYTGLKCGQVLPIGVGVIKKAGIQVIVAGNRYGKGSSREHSPAAEKYAGIQLVFAKSFERIYRQNADNLGLLTSTDFSLLERIVKGEAIQIEDIIQDRDDLSAKIIQSGGLLNFGKKYLLSDKRVDELDSNHLQGPKTLFQKIIQRNLVSTEVTSINATVNKGVFVQADWRFFHEYYTGMCSNLLHEAFSDTLSLHQKESIVAFEDHLSYMHKSVIHVTHGLVNQLQGLSAVHRKFTDKHGLISHGYLPQSEGSEGISHAIMAERYALPGQVVAGTDSHTCHSGALGCVAFGVGSTEMANCLVTGLIRLTMPESILIELNGELLAGVSAKDIALYLLALPEIKGGAGVGKVFEFCGGTIAALSIDERATLTNMCAELGGFTGIVAPDAETIRFLKERRNVDFTIEPWMKSDPEAHYIAHLEIDCSQIQPMLASPGDPGNGISIDVLSDNVEIDIAYGGSCTAGKREDFDAYHHVLAWAVNQGMKLPDRVTLYLQFGTVDVRDYCLEQGYLDTFEKIGAIVLEPACGACANCGPGSSTDASQVTISAINRNFPGRSGPGSVWLASPETVVASAVAGRIISFGELKNSAVLKDALNSY</sequence>
<organism evidence="8 9">
    <name type="scientific">Photobacterium arenosum</name>
    <dbReference type="NCBI Taxonomy" id="2774143"/>
    <lineage>
        <taxon>Bacteria</taxon>
        <taxon>Pseudomonadati</taxon>
        <taxon>Pseudomonadota</taxon>
        <taxon>Gammaproteobacteria</taxon>
        <taxon>Vibrionales</taxon>
        <taxon>Vibrionaceae</taxon>
        <taxon>Photobacterium</taxon>
    </lineage>
</organism>
<dbReference type="InterPro" id="IPR001030">
    <property type="entry name" value="Acoase/IPM_deHydtase_lsu_aba"/>
</dbReference>
<dbReference type="InterPro" id="IPR015928">
    <property type="entry name" value="Aconitase/3IPM_dehydase_swvl"/>
</dbReference>
<evidence type="ECO:0000259" key="6">
    <source>
        <dbReference type="Pfam" id="PF00330"/>
    </source>
</evidence>
<dbReference type="InterPro" id="IPR050067">
    <property type="entry name" value="IPM_dehydratase_rel_enz"/>
</dbReference>
<dbReference type="Pfam" id="PF00330">
    <property type="entry name" value="Aconitase"/>
    <property type="match status" value="1"/>
</dbReference>
<protein>
    <submittedName>
        <fullName evidence="8">3-isopropylmalate dehydratase</fullName>
    </submittedName>
</protein>
<dbReference type="Pfam" id="PF00694">
    <property type="entry name" value="Aconitase_C"/>
    <property type="match status" value="1"/>
</dbReference>
<evidence type="ECO:0000256" key="2">
    <source>
        <dbReference type="ARBA" id="ARBA00022723"/>
    </source>
</evidence>
<keyword evidence="3" id="KW-0408">Iron</keyword>
<keyword evidence="5" id="KW-0456">Lyase</keyword>
<dbReference type="Gene3D" id="3.20.19.10">
    <property type="entry name" value="Aconitase, domain 4"/>
    <property type="match status" value="1"/>
</dbReference>
<dbReference type="PRINTS" id="PR00415">
    <property type="entry name" value="ACONITASE"/>
</dbReference>
<dbReference type="InterPro" id="IPR036008">
    <property type="entry name" value="Aconitase_4Fe-4S_dom"/>
</dbReference>
<dbReference type="SUPFAM" id="SSF52016">
    <property type="entry name" value="LeuD/IlvD-like"/>
    <property type="match status" value="1"/>
</dbReference>
<dbReference type="PANTHER" id="PTHR43822">
    <property type="entry name" value="HOMOACONITASE, MITOCHONDRIAL-RELATED"/>
    <property type="match status" value="1"/>
</dbReference>
<dbReference type="RefSeq" id="WP_192016339.1">
    <property type="nucleotide sequence ID" value="NZ_JACYTP010000008.1"/>
</dbReference>
<evidence type="ECO:0000256" key="3">
    <source>
        <dbReference type="ARBA" id="ARBA00023004"/>
    </source>
</evidence>
<keyword evidence="4" id="KW-0411">Iron-sulfur</keyword>
<dbReference type="InterPro" id="IPR000573">
    <property type="entry name" value="AconitaseA/IPMdHydase_ssu_swvl"/>
</dbReference>
<comment type="caution">
    <text evidence="8">The sequence shown here is derived from an EMBL/GenBank/DDBJ whole genome shotgun (WGS) entry which is preliminary data.</text>
</comment>
<dbReference type="EMBL" id="JACYTP010000008">
    <property type="protein sequence ID" value="MBD8513646.1"/>
    <property type="molecule type" value="Genomic_DNA"/>
</dbReference>
<dbReference type="Gene3D" id="3.30.499.10">
    <property type="entry name" value="Aconitase, domain 3"/>
    <property type="match status" value="2"/>
</dbReference>
<accession>A0ABR9BM42</accession>
<evidence type="ECO:0000256" key="5">
    <source>
        <dbReference type="ARBA" id="ARBA00023239"/>
    </source>
</evidence>
<evidence type="ECO:0000256" key="1">
    <source>
        <dbReference type="ARBA" id="ARBA00011271"/>
    </source>
</evidence>
<keyword evidence="9" id="KW-1185">Reference proteome</keyword>
<feature type="domain" description="Aconitase A/isopropylmalate dehydratase small subunit swivel" evidence="7">
    <location>
        <begin position="80"/>
        <end position="133"/>
    </location>
</feature>
<dbReference type="Proteomes" id="UP000649768">
    <property type="component" value="Unassembled WGS sequence"/>
</dbReference>
<evidence type="ECO:0000313" key="9">
    <source>
        <dbReference type="Proteomes" id="UP000649768"/>
    </source>
</evidence>
<name>A0ABR9BM42_9GAMM</name>
<dbReference type="InterPro" id="IPR015931">
    <property type="entry name" value="Acnase/IPM_dHydase_lsu_aba_1/3"/>
</dbReference>
<dbReference type="PANTHER" id="PTHR43822:SF2">
    <property type="entry name" value="HOMOACONITASE, MITOCHONDRIAL"/>
    <property type="match status" value="1"/>
</dbReference>
<comment type="subunit">
    <text evidence="1">Heterodimer of LeuC and LeuD.</text>
</comment>
<proteinExistence type="predicted"/>
<feature type="domain" description="Aconitase/3-isopropylmalate dehydratase large subunit alpha/beta/alpha" evidence="6">
    <location>
        <begin position="311"/>
        <end position="635"/>
    </location>
</feature>
<reference evidence="8 9" key="1">
    <citation type="submission" date="2020-09" db="EMBL/GenBank/DDBJ databases">
        <title>Photobacterium sp. CAU 1568 isolated from sand of Sido Beach.</title>
        <authorList>
            <person name="Kim W."/>
        </authorList>
    </citation>
    <scope>NUCLEOTIDE SEQUENCE [LARGE SCALE GENOMIC DNA]</scope>
    <source>
        <strain evidence="8 9">CAU 1568</strain>
    </source>
</reference>
<gene>
    <name evidence="8" type="ORF">IFO68_13275</name>
</gene>
<evidence type="ECO:0000256" key="4">
    <source>
        <dbReference type="ARBA" id="ARBA00023014"/>
    </source>
</evidence>
<evidence type="ECO:0000259" key="7">
    <source>
        <dbReference type="Pfam" id="PF00694"/>
    </source>
</evidence>